<feature type="region of interest" description="Disordered" evidence="6">
    <location>
        <begin position="1"/>
        <end position="25"/>
    </location>
</feature>
<feature type="compositionally biased region" description="Polar residues" evidence="6">
    <location>
        <begin position="1"/>
        <end position="14"/>
    </location>
</feature>
<keyword evidence="2 7" id="KW-0812">Transmembrane</keyword>
<feature type="transmembrane region" description="Helical" evidence="7">
    <location>
        <begin position="885"/>
        <end position="904"/>
    </location>
</feature>
<evidence type="ECO:0000256" key="3">
    <source>
        <dbReference type="ARBA" id="ARBA00022737"/>
    </source>
</evidence>
<dbReference type="Pfam" id="PF00520">
    <property type="entry name" value="Ion_trans"/>
    <property type="match status" value="1"/>
</dbReference>
<dbReference type="GO" id="GO:0005262">
    <property type="term" value="F:calcium channel activity"/>
    <property type="evidence" value="ECO:0007669"/>
    <property type="project" value="TreeGrafter"/>
</dbReference>
<dbReference type="AlphaFoldDB" id="A0A8H3LGH8"/>
<dbReference type="Proteomes" id="UP000615446">
    <property type="component" value="Unassembled WGS sequence"/>
</dbReference>
<dbReference type="InterPro" id="IPR005821">
    <property type="entry name" value="Ion_trans_dom"/>
</dbReference>
<dbReference type="PANTHER" id="PTHR10582">
    <property type="entry name" value="TRANSIENT RECEPTOR POTENTIAL ION CHANNEL PROTEIN"/>
    <property type="match status" value="1"/>
</dbReference>
<name>A0A8H3LGH8_9GLOM</name>
<evidence type="ECO:0000313" key="9">
    <source>
        <dbReference type="EMBL" id="GES85532.1"/>
    </source>
</evidence>
<feature type="transmembrane region" description="Helical" evidence="7">
    <location>
        <begin position="953"/>
        <end position="970"/>
    </location>
</feature>
<dbReference type="OrthoDB" id="2385834at2759"/>
<evidence type="ECO:0000256" key="2">
    <source>
        <dbReference type="ARBA" id="ARBA00022692"/>
    </source>
</evidence>
<feature type="transmembrane region" description="Helical" evidence="7">
    <location>
        <begin position="858"/>
        <end position="879"/>
    </location>
</feature>
<dbReference type="SUPFAM" id="SSF81324">
    <property type="entry name" value="Voltage-gated potassium channels"/>
    <property type="match status" value="1"/>
</dbReference>
<feature type="transmembrane region" description="Helical" evidence="7">
    <location>
        <begin position="753"/>
        <end position="775"/>
    </location>
</feature>
<sequence length="1107" mass="130603">MDDQIIQSETTVTNENKRDPQKAHNGEKVSLVSFSPNGEYIVTYSRDDSSIEGWIVKGFQLILDPQTSTYKLSITNRNIIINNITLPNYLAELKKREIKLNPPLNKYCSSIECPQIYFKKDGSLVISNYRRILVYSPYDKDNNELTIKLCYDLADGGRECVDENFNIWDAFPNHIFCWNSNTFQLESSYSFGFMENYKLGFFEKFTVTSKGNLIVVKYGKKITIFLRGIHFPIQNIQIEGSNIKVELCEAQNNVYLLAFNLPACEDEKQNVILYHTTKVDKHPVDISEIFNNDNFILHKYNSESKEAFGLVNGEIIYKNLSDKDFHDFFEGHQNDDNVFIGWNTYLCEKNYCNDTLAFPDMDNIGSLLSNGYENNRNIIDFKNQRYKWIINLEDAQLSVYTDEGPLCSKYIKYIREAELKWKLLNNNALALALTSTSLDYKSIIIYEYDINNINNKSIKTKYFFYEYEEGKFNESRLPIMDTTELMKLEKKLYESRFQEGNVFKQILDNLSESIDSIIEDDRCFATYGSTLLPILIDSPNPVLTHHIEIIWNKCTKLVKENPKGNLKFLNIITSSMNDLYKKYPDYITKFNSEMFMILDPSNEQILENEDNYPHFDTFSQEIGIRKTKLSKKIFLIHFIHEKLIIPLYIYTYIYVLPLVEPLHEKYIEPLIEPLYKKHKEHKEYKEYYVQRKQQIVLIVPYLGFSHYPSEYSWWKEIFFPQSSVFVDTCKKEFYNNWNGEAIINFKWKTFGRIYYFIIWLLFMVFLICFTIASYPTYSITREARIKLYQTSISFGFFHIIFELRQFIWNPKNYFLSIWNYFDLSAYLFATTVSIYWIKYDNIPYWTLSISCLLLDLKFLLFFRIFESFGVYFVIIFGVAKRVFSYLVVLAIIIASFAYAFFLLLHPQNLLDSLNAQNPNDPNNPWALSNTYNQVDENGNILNKTLIQVPSESTNLFYSYPTSILAIYLFLTGNQNALSPWAPNSTVENTILFILMSIFSFLVVIYLMNLFIGLLNMVIDKDNDRASYLAQKAEIIAEIELFCLFPNQRRWNSWFPEVIYYRVNVEKARVYIREAIKKGEWKTEDWPEMKYKILKLLRINDVIIEQAV</sequence>
<organism evidence="9 10">
    <name type="scientific">Rhizophagus clarus</name>
    <dbReference type="NCBI Taxonomy" id="94130"/>
    <lineage>
        <taxon>Eukaryota</taxon>
        <taxon>Fungi</taxon>
        <taxon>Fungi incertae sedis</taxon>
        <taxon>Mucoromycota</taxon>
        <taxon>Glomeromycotina</taxon>
        <taxon>Glomeromycetes</taxon>
        <taxon>Glomerales</taxon>
        <taxon>Glomeraceae</taxon>
        <taxon>Rhizophagus</taxon>
    </lineage>
</organism>
<proteinExistence type="predicted"/>
<evidence type="ECO:0000256" key="5">
    <source>
        <dbReference type="ARBA" id="ARBA00023136"/>
    </source>
</evidence>
<feature type="compositionally biased region" description="Basic and acidic residues" evidence="6">
    <location>
        <begin position="15"/>
        <end position="25"/>
    </location>
</feature>
<evidence type="ECO:0000256" key="6">
    <source>
        <dbReference type="SAM" id="MobiDB-lite"/>
    </source>
</evidence>
<dbReference type="PANTHER" id="PTHR10582:SF2">
    <property type="entry name" value="INACTIVE"/>
    <property type="match status" value="1"/>
</dbReference>
<reference evidence="9" key="1">
    <citation type="submission" date="2019-10" db="EMBL/GenBank/DDBJ databases">
        <title>Conservation and host-specific expression of non-tandemly repeated heterogenous ribosome RNA gene in arbuscular mycorrhizal fungi.</title>
        <authorList>
            <person name="Maeda T."/>
            <person name="Kobayashi Y."/>
            <person name="Nakagawa T."/>
            <person name="Ezawa T."/>
            <person name="Yamaguchi K."/>
            <person name="Bino T."/>
            <person name="Nishimoto Y."/>
            <person name="Shigenobu S."/>
            <person name="Kawaguchi M."/>
        </authorList>
    </citation>
    <scope>NUCLEOTIDE SEQUENCE</scope>
    <source>
        <strain evidence="9">HR1</strain>
    </source>
</reference>
<keyword evidence="5 7" id="KW-0472">Membrane</keyword>
<accession>A0A8H3LGH8</accession>
<protein>
    <recommendedName>
        <fullName evidence="8">Ion transport domain-containing protein</fullName>
    </recommendedName>
</protein>
<evidence type="ECO:0000256" key="4">
    <source>
        <dbReference type="ARBA" id="ARBA00022989"/>
    </source>
</evidence>
<evidence type="ECO:0000256" key="7">
    <source>
        <dbReference type="SAM" id="Phobius"/>
    </source>
</evidence>
<gene>
    <name evidence="9" type="ORF">RCL2_001263700</name>
</gene>
<keyword evidence="4 7" id="KW-1133">Transmembrane helix</keyword>
<comment type="subcellular location">
    <subcellularLocation>
        <location evidence="1">Membrane</location>
        <topology evidence="1">Multi-pass membrane protein</topology>
    </subcellularLocation>
</comment>
<evidence type="ECO:0000256" key="1">
    <source>
        <dbReference type="ARBA" id="ARBA00004141"/>
    </source>
</evidence>
<feature type="domain" description="Ion transport" evidence="8">
    <location>
        <begin position="758"/>
        <end position="1025"/>
    </location>
</feature>
<feature type="transmembrane region" description="Helical" evidence="7">
    <location>
        <begin position="990"/>
        <end position="1014"/>
    </location>
</feature>
<dbReference type="GO" id="GO:0098703">
    <property type="term" value="P:calcium ion import across plasma membrane"/>
    <property type="evidence" value="ECO:0007669"/>
    <property type="project" value="TreeGrafter"/>
</dbReference>
<dbReference type="GO" id="GO:0005886">
    <property type="term" value="C:plasma membrane"/>
    <property type="evidence" value="ECO:0007669"/>
    <property type="project" value="TreeGrafter"/>
</dbReference>
<evidence type="ECO:0000313" key="10">
    <source>
        <dbReference type="Proteomes" id="UP000615446"/>
    </source>
</evidence>
<evidence type="ECO:0000259" key="8">
    <source>
        <dbReference type="Pfam" id="PF00520"/>
    </source>
</evidence>
<dbReference type="EMBL" id="BLAL01000156">
    <property type="protein sequence ID" value="GES85532.1"/>
    <property type="molecule type" value="Genomic_DNA"/>
</dbReference>
<dbReference type="InterPro" id="IPR024862">
    <property type="entry name" value="TRPV"/>
</dbReference>
<feature type="transmembrane region" description="Helical" evidence="7">
    <location>
        <begin position="813"/>
        <end position="837"/>
    </location>
</feature>
<comment type="caution">
    <text evidence="9">The sequence shown here is derived from an EMBL/GenBank/DDBJ whole genome shotgun (WGS) entry which is preliminary data.</text>
</comment>
<feature type="transmembrane region" description="Helical" evidence="7">
    <location>
        <begin position="787"/>
        <end position="807"/>
    </location>
</feature>
<keyword evidence="3" id="KW-0677">Repeat</keyword>